<reference evidence="1 2" key="1">
    <citation type="journal article" date="2017" name="Genome Announc.">
        <title>Genome sequence of the saprophytic ascomycete Epicoccum nigrum ICMP 19927 strain isolated from New Zealand.</title>
        <authorList>
            <person name="Fokin M."/>
            <person name="Fleetwood D."/>
            <person name="Weir B.S."/>
            <person name="Villas-Boas S.G."/>
        </authorList>
    </citation>
    <scope>NUCLEOTIDE SEQUENCE [LARGE SCALE GENOMIC DNA]</scope>
    <source>
        <strain evidence="1 2">ICMP 19927</strain>
    </source>
</reference>
<organism evidence="1 2">
    <name type="scientific">Epicoccum nigrum</name>
    <name type="common">Soil fungus</name>
    <name type="synonym">Epicoccum purpurascens</name>
    <dbReference type="NCBI Taxonomy" id="105696"/>
    <lineage>
        <taxon>Eukaryota</taxon>
        <taxon>Fungi</taxon>
        <taxon>Dikarya</taxon>
        <taxon>Ascomycota</taxon>
        <taxon>Pezizomycotina</taxon>
        <taxon>Dothideomycetes</taxon>
        <taxon>Pleosporomycetidae</taxon>
        <taxon>Pleosporales</taxon>
        <taxon>Pleosporineae</taxon>
        <taxon>Didymellaceae</taxon>
        <taxon>Epicoccum</taxon>
    </lineage>
</organism>
<sequence length="476" mass="54288">MSAPQSRLDQLPEELLLEILTHINHLPTLIALSKTFTRLHRLTLPRLYYSFPGRNSELFLRTISRSPAFAAHAKTAVWHQERKTRVPLIDVLEKQYILTRLNELAVPHGTDLAAQYAKYGKSDDYWWFEVLLLFLPNLEHVCVCESWLWDDHHYWFKSLSPFFNPLSVSTLKSARLDGPMRIENIVPLLTIDTLRTLELTQVTVMRREGYRVFQWAMWPVDRVLPARSSRLEHLCLRDSYVAPETLAPIMQGIKALRSFTYEHVRNDLADGSVGTSSFTLASHPCLSYQAHSLEAVRIREPSENWFFRIAIVLDRPLDPFRGTDLVDWDKPAYPRLRTADIGPQPVYPSSPGDGSYDRHVRMLAKQIGGVERLRIKLSSDTGGEEHFLPALARAITLYNPSLKTVELVEWDPLQGWYPSDLPTLQRLYGELGLELSSVPGEVGAFYSAEPLFIDEETEADAGWVLITDVNAGVSDP</sequence>
<dbReference type="Proteomes" id="UP000193240">
    <property type="component" value="Unassembled WGS sequence"/>
</dbReference>
<evidence type="ECO:0000313" key="2">
    <source>
        <dbReference type="Proteomes" id="UP000193240"/>
    </source>
</evidence>
<keyword evidence="2" id="KW-1185">Reference proteome</keyword>
<protein>
    <recommendedName>
        <fullName evidence="3">F-box domain-containing protein</fullName>
    </recommendedName>
</protein>
<name>A0A1Y2LZW6_EPING</name>
<dbReference type="AlphaFoldDB" id="A0A1Y2LZW6"/>
<gene>
    <name evidence="1" type="ORF">B5807_07829</name>
</gene>
<evidence type="ECO:0000313" key="1">
    <source>
        <dbReference type="EMBL" id="OSS48528.1"/>
    </source>
</evidence>
<accession>A0A1Y2LZW6</accession>
<proteinExistence type="predicted"/>
<dbReference type="InParanoid" id="A0A1Y2LZW6"/>
<dbReference type="EMBL" id="KZ107846">
    <property type="protein sequence ID" value="OSS48528.1"/>
    <property type="molecule type" value="Genomic_DNA"/>
</dbReference>
<evidence type="ECO:0008006" key="3">
    <source>
        <dbReference type="Google" id="ProtNLM"/>
    </source>
</evidence>